<evidence type="ECO:0000313" key="1">
    <source>
        <dbReference type="EMBL" id="KUG26810.1"/>
    </source>
</evidence>
<gene>
    <name evidence="1" type="ORF">ASZ90_003326</name>
</gene>
<proteinExistence type="predicted"/>
<dbReference type="AlphaFoldDB" id="A0A0W8G0Y8"/>
<comment type="caution">
    <text evidence="1">The sequence shown here is derived from an EMBL/GenBank/DDBJ whole genome shotgun (WGS) entry which is preliminary data.</text>
</comment>
<dbReference type="EMBL" id="LNQE01000400">
    <property type="protein sequence ID" value="KUG26810.1"/>
    <property type="molecule type" value="Genomic_DNA"/>
</dbReference>
<sequence>MNSPKLAIERVKDRVKKGGHSVQSNVIKRRYFKGIINLFQKYMPICDYWLIIDNSKEKPELISEGKKRLEIKVFNKQIWEEIKSIYNETK</sequence>
<name>A0A0W8G0Y8_9ZZZZ</name>
<dbReference type="PANTHER" id="PTHR39206:SF1">
    <property type="entry name" value="SLL8004 PROTEIN"/>
    <property type="match status" value="1"/>
</dbReference>
<protein>
    <submittedName>
        <fullName evidence="1">Uncharacterized protein</fullName>
    </submittedName>
</protein>
<organism evidence="1">
    <name type="scientific">hydrocarbon metagenome</name>
    <dbReference type="NCBI Taxonomy" id="938273"/>
    <lineage>
        <taxon>unclassified sequences</taxon>
        <taxon>metagenomes</taxon>
        <taxon>ecological metagenomes</taxon>
    </lineage>
</organism>
<dbReference type="PANTHER" id="PTHR39206">
    <property type="entry name" value="SLL8004 PROTEIN"/>
    <property type="match status" value="1"/>
</dbReference>
<accession>A0A0W8G0Y8</accession>
<reference evidence="1" key="1">
    <citation type="journal article" date="2015" name="Proc. Natl. Acad. Sci. U.S.A.">
        <title>Networks of energetic and metabolic interactions define dynamics in microbial communities.</title>
        <authorList>
            <person name="Embree M."/>
            <person name="Liu J.K."/>
            <person name="Al-Bassam M.M."/>
            <person name="Zengler K."/>
        </authorList>
    </citation>
    <scope>NUCLEOTIDE SEQUENCE</scope>
</reference>